<dbReference type="EC" id="5.6.2.2" evidence="3"/>
<evidence type="ECO:0000256" key="8">
    <source>
        <dbReference type="ARBA" id="ARBA00023235"/>
    </source>
</evidence>
<dbReference type="Proteomes" id="UP001221924">
    <property type="component" value="Unassembled WGS sequence"/>
</dbReference>
<evidence type="ECO:0000256" key="4">
    <source>
        <dbReference type="ARBA" id="ARBA00022741"/>
    </source>
</evidence>
<evidence type="ECO:0000256" key="3">
    <source>
        <dbReference type="ARBA" id="ARBA00012895"/>
    </source>
</evidence>
<evidence type="ECO:0000256" key="7">
    <source>
        <dbReference type="ARBA" id="ARBA00023125"/>
    </source>
</evidence>
<dbReference type="PANTHER" id="PTHR45866">
    <property type="entry name" value="DNA GYRASE/TOPOISOMERASE SUBUNIT B"/>
    <property type="match status" value="1"/>
</dbReference>
<evidence type="ECO:0000256" key="5">
    <source>
        <dbReference type="ARBA" id="ARBA00022840"/>
    </source>
</evidence>
<feature type="non-terminal residue" evidence="10">
    <location>
        <position position="101"/>
    </location>
</feature>
<dbReference type="InterPro" id="IPR013759">
    <property type="entry name" value="Topo_IIA_B_C"/>
</dbReference>
<dbReference type="GO" id="GO:0005524">
    <property type="term" value="F:ATP binding"/>
    <property type="evidence" value="ECO:0007669"/>
    <property type="project" value="UniProtKB-KW"/>
</dbReference>
<dbReference type="InterPro" id="IPR013760">
    <property type="entry name" value="Topo_IIA-like_dom_sf"/>
</dbReference>
<accession>A0AAW6MAZ8</accession>
<protein>
    <recommendedName>
        <fullName evidence="3">DNA topoisomerase (ATP-hydrolyzing)</fullName>
        <ecNumber evidence="3">5.6.2.2</ecNumber>
    </recommendedName>
</protein>
<comment type="caution">
    <text evidence="10">The sequence shown here is derived from an EMBL/GenBank/DDBJ whole genome shotgun (WGS) entry which is preliminary data.</text>
</comment>
<dbReference type="AlphaFoldDB" id="A0AAW6MAZ8"/>
<keyword evidence="5" id="KW-0067">ATP-binding</keyword>
<name>A0AAW6MAZ8_9BACE</name>
<reference evidence="10" key="1">
    <citation type="submission" date="2023-03" db="EMBL/GenBank/DDBJ databases">
        <title>DFI Biobank Strains.</title>
        <authorList>
            <person name="Mostad J."/>
            <person name="Paddock L."/>
            <person name="Medina S."/>
            <person name="Waligurski E."/>
            <person name="Barat B."/>
            <person name="Smith R."/>
            <person name="Burgo V."/>
            <person name="Metcalfe C."/>
            <person name="Woodson C."/>
            <person name="Sundararajan A."/>
            <person name="Ramaswamy R."/>
            <person name="Lin H."/>
            <person name="Pamer E.G."/>
        </authorList>
    </citation>
    <scope>NUCLEOTIDE SEQUENCE</scope>
    <source>
        <strain evidence="10">DFI.9.5</strain>
    </source>
</reference>
<dbReference type="PRINTS" id="PR00418">
    <property type="entry name" value="TPI2FAMILY"/>
</dbReference>
<organism evidence="10 11">
    <name type="scientific">Bacteroides cellulosilyticus</name>
    <dbReference type="NCBI Taxonomy" id="246787"/>
    <lineage>
        <taxon>Bacteria</taxon>
        <taxon>Pseudomonadati</taxon>
        <taxon>Bacteroidota</taxon>
        <taxon>Bacteroidia</taxon>
        <taxon>Bacteroidales</taxon>
        <taxon>Bacteroidaceae</taxon>
        <taxon>Bacteroides</taxon>
    </lineage>
</organism>
<dbReference type="Gene3D" id="3.40.50.670">
    <property type="match status" value="1"/>
</dbReference>
<keyword evidence="6" id="KW-0799">Topoisomerase</keyword>
<dbReference type="Pfam" id="PF00986">
    <property type="entry name" value="DNA_gyraseB_C"/>
    <property type="match status" value="1"/>
</dbReference>
<evidence type="ECO:0000313" key="11">
    <source>
        <dbReference type="Proteomes" id="UP001221924"/>
    </source>
</evidence>
<evidence type="ECO:0000256" key="6">
    <source>
        <dbReference type="ARBA" id="ARBA00023029"/>
    </source>
</evidence>
<comment type="similarity">
    <text evidence="2">Belongs to the type II topoisomerase GyrB family.</text>
</comment>
<evidence type="ECO:0000313" key="10">
    <source>
        <dbReference type="EMBL" id="MDE8698063.1"/>
    </source>
</evidence>
<dbReference type="GO" id="GO:0003677">
    <property type="term" value="F:DNA binding"/>
    <property type="evidence" value="ECO:0007669"/>
    <property type="project" value="UniProtKB-KW"/>
</dbReference>
<keyword evidence="7" id="KW-0238">DNA-binding</keyword>
<evidence type="ECO:0000256" key="2">
    <source>
        <dbReference type="ARBA" id="ARBA00010708"/>
    </source>
</evidence>
<evidence type="ECO:0000256" key="1">
    <source>
        <dbReference type="ARBA" id="ARBA00000185"/>
    </source>
</evidence>
<dbReference type="InterPro" id="IPR002288">
    <property type="entry name" value="DNA_gyrase_B_C"/>
</dbReference>
<evidence type="ECO:0000259" key="9">
    <source>
        <dbReference type="Pfam" id="PF00986"/>
    </source>
</evidence>
<keyword evidence="8" id="KW-0413">Isomerase</keyword>
<dbReference type="GO" id="GO:0006265">
    <property type="term" value="P:DNA topological change"/>
    <property type="evidence" value="ECO:0007669"/>
    <property type="project" value="InterPro"/>
</dbReference>
<comment type="catalytic activity">
    <reaction evidence="1">
        <text>ATP-dependent breakage, passage and rejoining of double-stranded DNA.</text>
        <dbReference type="EC" id="5.6.2.2"/>
    </reaction>
</comment>
<feature type="domain" description="DNA gyrase B subunit C-terminal" evidence="9">
    <location>
        <begin position="71"/>
        <end position="101"/>
    </location>
</feature>
<dbReference type="SUPFAM" id="SSF56719">
    <property type="entry name" value="Type II DNA topoisomerase"/>
    <property type="match status" value="1"/>
</dbReference>
<dbReference type="PANTHER" id="PTHR45866:SF1">
    <property type="entry name" value="DNA GYRASE SUBUNIT B, MITOCHONDRIAL"/>
    <property type="match status" value="1"/>
</dbReference>
<proteinExistence type="inferred from homology"/>
<dbReference type="GO" id="GO:0003918">
    <property type="term" value="F:DNA topoisomerase type II (double strand cut, ATP-hydrolyzing) activity"/>
    <property type="evidence" value="ECO:0007669"/>
    <property type="project" value="UniProtKB-EC"/>
</dbReference>
<gene>
    <name evidence="10" type="ORF">PZH42_29125</name>
</gene>
<keyword evidence="4" id="KW-0547">Nucleotide-binding</keyword>
<feature type="non-terminal residue" evidence="10">
    <location>
        <position position="1"/>
    </location>
</feature>
<sequence length="101" mass="11770">ADVDGAHIRCLLLTFFYRYMPELINLGYIYIAQPPIFGLKKKNSRSPKVERYIYDEKALSATLAEYDDPSKFDVQRYKGLGEMDPEQLWETTMEPATRTLL</sequence>
<dbReference type="EMBL" id="JARFID010000654">
    <property type="protein sequence ID" value="MDE8698063.1"/>
    <property type="molecule type" value="Genomic_DNA"/>
</dbReference>